<feature type="transmembrane region" description="Helical" evidence="8">
    <location>
        <begin position="308"/>
        <end position="326"/>
    </location>
</feature>
<feature type="transmembrane region" description="Helical" evidence="8">
    <location>
        <begin position="179"/>
        <end position="198"/>
    </location>
</feature>
<gene>
    <name evidence="10" type="ORF">C8Q69DRAFT_471631</name>
</gene>
<evidence type="ECO:0000256" key="6">
    <source>
        <dbReference type="ARBA" id="ARBA00023136"/>
    </source>
</evidence>
<evidence type="ECO:0000313" key="11">
    <source>
        <dbReference type="Proteomes" id="UP000283841"/>
    </source>
</evidence>
<dbReference type="AlphaFoldDB" id="A0A443HSM9"/>
<dbReference type="Proteomes" id="UP000283841">
    <property type="component" value="Unassembled WGS sequence"/>
</dbReference>
<evidence type="ECO:0000256" key="7">
    <source>
        <dbReference type="RuleBase" id="RU003346"/>
    </source>
</evidence>
<dbReference type="InterPro" id="IPR036259">
    <property type="entry name" value="MFS_trans_sf"/>
</dbReference>
<name>A0A443HSM9_BYSSP</name>
<reference evidence="10 11" key="1">
    <citation type="journal article" date="2018" name="Front. Microbiol.">
        <title>Genomic and genetic insights into a cosmopolitan fungus, Paecilomyces variotii (Eurotiales).</title>
        <authorList>
            <person name="Urquhart A.S."/>
            <person name="Mondo S.J."/>
            <person name="Makela M.R."/>
            <person name="Hane J.K."/>
            <person name="Wiebenga A."/>
            <person name="He G."/>
            <person name="Mihaltcheva S."/>
            <person name="Pangilinan J."/>
            <person name="Lipzen A."/>
            <person name="Barry K."/>
            <person name="de Vries R.P."/>
            <person name="Grigoriev I.V."/>
            <person name="Idnurm A."/>
        </authorList>
    </citation>
    <scope>NUCLEOTIDE SEQUENCE [LARGE SCALE GENOMIC DNA]</scope>
    <source>
        <strain evidence="10 11">CBS 101075</strain>
    </source>
</reference>
<dbReference type="PRINTS" id="PR00171">
    <property type="entry name" value="SUGRTRNSPORT"/>
</dbReference>
<comment type="subcellular location">
    <subcellularLocation>
        <location evidence="1">Membrane</location>
        <topology evidence="1">Multi-pass membrane protein</topology>
    </subcellularLocation>
</comment>
<feature type="transmembrane region" description="Helical" evidence="8">
    <location>
        <begin position="401"/>
        <end position="420"/>
    </location>
</feature>
<evidence type="ECO:0000256" key="1">
    <source>
        <dbReference type="ARBA" id="ARBA00004141"/>
    </source>
</evidence>
<dbReference type="GO" id="GO:0005351">
    <property type="term" value="F:carbohydrate:proton symporter activity"/>
    <property type="evidence" value="ECO:0007669"/>
    <property type="project" value="TreeGrafter"/>
</dbReference>
<evidence type="ECO:0000313" key="10">
    <source>
        <dbReference type="EMBL" id="RWQ94821.1"/>
    </source>
</evidence>
<dbReference type="RefSeq" id="XP_028484466.1">
    <property type="nucleotide sequence ID" value="XM_028630926.1"/>
</dbReference>
<dbReference type="InterPro" id="IPR050360">
    <property type="entry name" value="MFS_Sugar_Transporters"/>
</dbReference>
<dbReference type="PANTHER" id="PTHR48022">
    <property type="entry name" value="PLASTIDIC GLUCOSE TRANSPORTER 4"/>
    <property type="match status" value="1"/>
</dbReference>
<dbReference type="InterPro" id="IPR020846">
    <property type="entry name" value="MFS_dom"/>
</dbReference>
<feature type="domain" description="Major facilitator superfamily (MFS) profile" evidence="9">
    <location>
        <begin position="17"/>
        <end position="455"/>
    </location>
</feature>
<keyword evidence="5 8" id="KW-1133">Transmembrane helix</keyword>
<protein>
    <submittedName>
        <fullName evidence="10">General substrate transporter</fullName>
    </submittedName>
</protein>
<dbReference type="Gene3D" id="1.20.1250.20">
    <property type="entry name" value="MFS general substrate transporter like domains"/>
    <property type="match status" value="1"/>
</dbReference>
<comment type="caution">
    <text evidence="10">The sequence shown here is derived from an EMBL/GenBank/DDBJ whole genome shotgun (WGS) entry which is preliminary data.</text>
</comment>
<dbReference type="EMBL" id="RCNU01000007">
    <property type="protein sequence ID" value="RWQ94821.1"/>
    <property type="molecule type" value="Genomic_DNA"/>
</dbReference>
<evidence type="ECO:0000256" key="2">
    <source>
        <dbReference type="ARBA" id="ARBA00010992"/>
    </source>
</evidence>
<feature type="transmembrane region" description="Helical" evidence="8">
    <location>
        <begin position="60"/>
        <end position="79"/>
    </location>
</feature>
<dbReference type="VEuPathDB" id="FungiDB:C8Q69DRAFT_471631"/>
<comment type="similarity">
    <text evidence="2 7">Belongs to the major facilitator superfamily. Sugar transporter (TC 2.A.1.1) family.</text>
</comment>
<evidence type="ECO:0000256" key="4">
    <source>
        <dbReference type="ARBA" id="ARBA00022692"/>
    </source>
</evidence>
<feature type="transmembrane region" description="Helical" evidence="8">
    <location>
        <begin position="12"/>
        <end position="31"/>
    </location>
</feature>
<evidence type="ECO:0000256" key="3">
    <source>
        <dbReference type="ARBA" id="ARBA00022448"/>
    </source>
</evidence>
<dbReference type="PANTHER" id="PTHR48022:SF30">
    <property type="entry name" value="MAJOR FACILITATOR SUPERFAMILY (MFS) PROFILE DOMAIN-CONTAINING PROTEIN"/>
    <property type="match status" value="1"/>
</dbReference>
<keyword evidence="3 7" id="KW-0813">Transport</keyword>
<dbReference type="PROSITE" id="PS50850">
    <property type="entry name" value="MFS"/>
    <property type="match status" value="1"/>
</dbReference>
<proteinExistence type="inferred from homology"/>
<dbReference type="InterPro" id="IPR005828">
    <property type="entry name" value="MFS_sugar_transport-like"/>
</dbReference>
<keyword evidence="6 8" id="KW-0472">Membrane</keyword>
<evidence type="ECO:0000256" key="5">
    <source>
        <dbReference type="ARBA" id="ARBA00022989"/>
    </source>
</evidence>
<keyword evidence="4 8" id="KW-0812">Transmembrane</keyword>
<dbReference type="SUPFAM" id="SSF103473">
    <property type="entry name" value="MFS general substrate transporter"/>
    <property type="match status" value="1"/>
</dbReference>
<evidence type="ECO:0000256" key="8">
    <source>
        <dbReference type="SAM" id="Phobius"/>
    </source>
</evidence>
<dbReference type="PROSITE" id="PS00217">
    <property type="entry name" value="SUGAR_TRANSPORT_2"/>
    <property type="match status" value="1"/>
</dbReference>
<dbReference type="InterPro" id="IPR005829">
    <property type="entry name" value="Sugar_transporter_CS"/>
</dbReference>
<feature type="transmembrane region" description="Helical" evidence="8">
    <location>
        <begin position="363"/>
        <end position="389"/>
    </location>
</feature>
<keyword evidence="11" id="KW-1185">Reference proteome</keyword>
<dbReference type="GO" id="GO:0016020">
    <property type="term" value="C:membrane"/>
    <property type="evidence" value="ECO:0007669"/>
    <property type="project" value="UniProtKB-SubCell"/>
</dbReference>
<accession>A0A443HSM9</accession>
<sequence>MEQPKTNPHTSWVNILTVIAAGLGSFNFGYANNVISGSFGEPTFIEKFLSGPDASARTDGIIGGFLGGAIIGSILQSLISSAWGRRAATGVAAILFILGNALDAGAVHIAMFIVGRVIAGVAGGMTISNCPVYMSEISPPHTRGLLVGLQGVCIVWAYIIGSALALGFSFVTYEYQWRLNYIVHIFFAVLLLVSIFFLPESPRWLAEKGRFDEASAILQRLHRTESDPTGKVANAEMVQIKAQVELEQHLPRGYLYILRTPSLRKRFICTALVWTMGQSTGMNAIATLTPTLFASLGFDTTLQLGLSVVWTVCLQIGCIINVSLLDRVGRKRLLVIGGFGSVIILSIEAALEKYYLATNYKPGINACVAMYFLVAVWFTATIECTGYVYGSEIWPTHLRSYGASITYVAFFINALAYSTPASTAFANIGWEYYMVFVAVTVPCIIAIIILFPETKGLTLEEIAGKFNDTVPITFEDAITADVAEVPKHDYIQ</sequence>
<feature type="transmembrane region" description="Helical" evidence="8">
    <location>
        <begin position="91"/>
        <end position="111"/>
    </location>
</feature>
<dbReference type="InterPro" id="IPR003663">
    <property type="entry name" value="Sugar/inositol_transpt"/>
</dbReference>
<organism evidence="10 11">
    <name type="scientific">Byssochlamys spectabilis</name>
    <name type="common">Paecilomyces variotii</name>
    <dbReference type="NCBI Taxonomy" id="264951"/>
    <lineage>
        <taxon>Eukaryota</taxon>
        <taxon>Fungi</taxon>
        <taxon>Dikarya</taxon>
        <taxon>Ascomycota</taxon>
        <taxon>Pezizomycotina</taxon>
        <taxon>Eurotiomycetes</taxon>
        <taxon>Eurotiomycetidae</taxon>
        <taxon>Eurotiales</taxon>
        <taxon>Thermoascaceae</taxon>
        <taxon>Paecilomyces</taxon>
    </lineage>
</organism>
<feature type="transmembrane region" description="Helical" evidence="8">
    <location>
        <begin position="333"/>
        <end position="351"/>
    </location>
</feature>
<dbReference type="GeneID" id="39600203"/>
<dbReference type="Pfam" id="PF00083">
    <property type="entry name" value="Sugar_tr"/>
    <property type="match status" value="1"/>
</dbReference>
<evidence type="ECO:0000259" key="9">
    <source>
        <dbReference type="PROSITE" id="PS50850"/>
    </source>
</evidence>
<dbReference type="NCBIfam" id="TIGR00879">
    <property type="entry name" value="SP"/>
    <property type="match status" value="1"/>
</dbReference>
<feature type="transmembrane region" description="Helical" evidence="8">
    <location>
        <begin position="146"/>
        <end position="173"/>
    </location>
</feature>
<feature type="transmembrane region" description="Helical" evidence="8">
    <location>
        <begin position="432"/>
        <end position="451"/>
    </location>
</feature>